<dbReference type="SUPFAM" id="SSF52540">
    <property type="entry name" value="P-loop containing nucleoside triphosphate hydrolases"/>
    <property type="match status" value="1"/>
</dbReference>
<proteinExistence type="predicted"/>
<dbReference type="InterPro" id="IPR006935">
    <property type="entry name" value="Helicase/UvrB_N"/>
</dbReference>
<evidence type="ECO:0000313" key="2">
    <source>
        <dbReference type="EMBL" id="GFG77758.1"/>
    </source>
</evidence>
<evidence type="ECO:0000259" key="1">
    <source>
        <dbReference type="PROSITE" id="PS51192"/>
    </source>
</evidence>
<dbReference type="CDD" id="cd18032">
    <property type="entry name" value="DEXHc_RE_I_III_res"/>
    <property type="match status" value="1"/>
</dbReference>
<dbReference type="InterPro" id="IPR050742">
    <property type="entry name" value="Helicase_Restrict-Modif_Enz"/>
</dbReference>
<dbReference type="Pfam" id="PF08463">
    <property type="entry name" value="EcoEI_R_C"/>
    <property type="match status" value="1"/>
</dbReference>
<keyword evidence="3" id="KW-1185">Reference proteome</keyword>
<protein>
    <submittedName>
        <fullName evidence="2">Type III restriction endonuclease subunit R</fullName>
    </submittedName>
</protein>
<reference evidence="2 3" key="1">
    <citation type="journal article" date="2019" name="Emerg. Microbes Infect.">
        <title>Comprehensive subspecies identification of 175 nontuberculous mycobacteria species based on 7547 genomic profiles.</title>
        <authorList>
            <person name="Matsumoto Y."/>
            <person name="Kinjo T."/>
            <person name="Motooka D."/>
            <person name="Nabeya D."/>
            <person name="Jung N."/>
            <person name="Uechi K."/>
            <person name="Horii T."/>
            <person name="Iida T."/>
            <person name="Fujita J."/>
            <person name="Nakamura S."/>
        </authorList>
    </citation>
    <scope>NUCLEOTIDE SEQUENCE [LARGE SCALE GENOMIC DNA]</scope>
    <source>
        <strain evidence="2 3">JCM 18565</strain>
    </source>
</reference>
<gene>
    <name evidence="2" type="ORF">MPRG_10340</name>
</gene>
<organism evidence="2 3">
    <name type="scientific">Mycobacterium paragordonae</name>
    <dbReference type="NCBI Taxonomy" id="1389713"/>
    <lineage>
        <taxon>Bacteria</taxon>
        <taxon>Bacillati</taxon>
        <taxon>Actinomycetota</taxon>
        <taxon>Actinomycetes</taxon>
        <taxon>Mycobacteriales</taxon>
        <taxon>Mycobacteriaceae</taxon>
        <taxon>Mycobacterium</taxon>
    </lineage>
</organism>
<dbReference type="InterPro" id="IPR014001">
    <property type="entry name" value="Helicase_ATP-bd"/>
</dbReference>
<name>A0ABQ1BZZ5_9MYCO</name>
<keyword evidence="2" id="KW-0378">Hydrolase</keyword>
<dbReference type="SMART" id="SM00487">
    <property type="entry name" value="DEXDc"/>
    <property type="match status" value="1"/>
</dbReference>
<dbReference type="Gene3D" id="3.90.1570.30">
    <property type="match status" value="1"/>
</dbReference>
<dbReference type="Gene3D" id="3.40.50.300">
    <property type="entry name" value="P-loop containing nucleotide triphosphate hydrolases"/>
    <property type="match status" value="2"/>
</dbReference>
<dbReference type="CDD" id="cd18799">
    <property type="entry name" value="SF2_C_EcoAI-like"/>
    <property type="match status" value="1"/>
</dbReference>
<evidence type="ECO:0000313" key="3">
    <source>
        <dbReference type="Proteomes" id="UP000465240"/>
    </source>
</evidence>
<dbReference type="PROSITE" id="PS51192">
    <property type="entry name" value="HELICASE_ATP_BIND_1"/>
    <property type="match status" value="1"/>
</dbReference>
<comment type="caution">
    <text evidence="2">The sequence shown here is derived from an EMBL/GenBank/DDBJ whole genome shotgun (WGS) entry which is preliminary data.</text>
</comment>
<accession>A0ABQ1BZZ5</accession>
<keyword evidence="2" id="KW-0255">Endonuclease</keyword>
<dbReference type="InterPro" id="IPR027417">
    <property type="entry name" value="P-loop_NTPase"/>
</dbReference>
<sequence>MPVAKYCCDRQIAVLARTRSRQIYGQDRAGVGNVCQVMSNKDGAGLLPAETRARVRIDQQLTQAGWKVQDRKDLNLFAGQGIAVREVVMKPGHGRVDYLLYVDKAVVGVIEAKPIGTPLSGVEWQSAMYADGLPADVRLAAKTRNGRLPFVFEASGVETHFTNGFDPEPRARLLFNFPRPATLARNLRDADASPERPTWRAKVRDLPALDTDPLRPAQVNASSGIEKSLADQQFDRSLVQMATGAGKTYTAVTESYRLLKFGGFNRILFLVDRNNLADQTLAEFQNYRTPGDGRRFTELYNVTKLSSAGLLGSSKVVISTIQRVYKFLNDGEVSDADDPNLDEFTPETPVTVSYSEALPPETFDLVIVDEAHRSIYGVWRGVLEYFDAHLIGLTATPGKQTFGFFRQNLVSEYTYPESVADGVNVDFDIYRIRTRISEEGSRIEAGTLVPKVDRRTREQKLETLDEDLDYRAAQLDRDVTATDQIRTVLETFRDRLFTEIFPGRSTVPKTLIFAKDDSHAEEIVTEVREVFGKGNDFAAKITYNARNAKEQLQALRTSPSLRIAVTVDMIATGTDVKPLECVFFMRDVRSAQYFEQMKGRGARTITSADFRAVTPDAENKTRFVIVDAVGVTEHPFVEPPLNRQKSVSLKKLLDKAAALTLTEDEAATLASRLAKLELALTDEERQELDEVAGQPVRDIAKALVDAVEPSTGSAEAIERAIEPIAANPELRNRILELRAAHDRVIDEVSSDELVDARGVVDTDRARSIVESWRAYLDEHRDEITAIQVGYEAGEQRIDFSYIQGLAVRIARPPHNWTPDIIWNAYAAIDAPRVRKCPTHTLTDLVPLIRYTIGVDDELVPYGERVREKYVAWLAHQEQAGVAFNDTERWWLDRMVSVIANSAGIRVEDLDDAPFVERGGTDGALRDLGDRAGDLIEELNAELTA</sequence>
<dbReference type="Pfam" id="PF04851">
    <property type="entry name" value="ResIII"/>
    <property type="match status" value="1"/>
</dbReference>
<keyword evidence="2" id="KW-0540">Nuclease</keyword>
<dbReference type="EMBL" id="BLKX01000001">
    <property type="protein sequence ID" value="GFG77758.1"/>
    <property type="molecule type" value="Genomic_DNA"/>
</dbReference>
<dbReference type="GO" id="GO:0004519">
    <property type="term" value="F:endonuclease activity"/>
    <property type="evidence" value="ECO:0007669"/>
    <property type="project" value="UniProtKB-KW"/>
</dbReference>
<dbReference type="Proteomes" id="UP000465240">
    <property type="component" value="Unassembled WGS sequence"/>
</dbReference>
<feature type="domain" description="Helicase ATP-binding" evidence="1">
    <location>
        <begin position="228"/>
        <end position="415"/>
    </location>
</feature>
<dbReference type="InterPro" id="IPR013670">
    <property type="entry name" value="EcoEI_R_C_dom"/>
</dbReference>
<dbReference type="PANTHER" id="PTHR47396:SF1">
    <property type="entry name" value="ATP-DEPENDENT HELICASE IRC3-RELATED"/>
    <property type="match status" value="1"/>
</dbReference>
<dbReference type="PANTHER" id="PTHR47396">
    <property type="entry name" value="TYPE I RESTRICTION ENZYME ECOKI R PROTEIN"/>
    <property type="match status" value="1"/>
</dbReference>